<proteinExistence type="predicted"/>
<comment type="caution">
    <text evidence="1">The sequence shown here is derived from an EMBL/GenBank/DDBJ whole genome shotgun (WGS) entry which is preliminary data.</text>
</comment>
<name>A0AA38I9P1_9CUCU</name>
<sequence>MWRRLDKRVGEKSVEITKTILWKFSVYFHLTIQSTARKALKSSLQLEAFGFIWKFKINRVTSRHASSGMTLVQLPERESNSEAHLQNELPLRDVMSLSPHNRGLSLCREALPPAFIVCLSNHRAAFLSSNKDASTHNADVSIFEENLITP</sequence>
<reference evidence="1" key="1">
    <citation type="journal article" date="2023" name="G3 (Bethesda)">
        <title>Whole genome assemblies of Zophobas morio and Tenebrio molitor.</title>
        <authorList>
            <person name="Kaur S."/>
            <person name="Stinson S.A."/>
            <person name="diCenzo G.C."/>
        </authorList>
    </citation>
    <scope>NUCLEOTIDE SEQUENCE</scope>
    <source>
        <strain evidence="1">QUZm001</strain>
    </source>
</reference>
<gene>
    <name evidence="1" type="ORF">Zmor_012806</name>
</gene>
<keyword evidence="2" id="KW-1185">Reference proteome</keyword>
<dbReference type="Proteomes" id="UP001168821">
    <property type="component" value="Unassembled WGS sequence"/>
</dbReference>
<protein>
    <submittedName>
        <fullName evidence="1">Uncharacterized protein</fullName>
    </submittedName>
</protein>
<evidence type="ECO:0000313" key="2">
    <source>
        <dbReference type="Proteomes" id="UP001168821"/>
    </source>
</evidence>
<organism evidence="1 2">
    <name type="scientific">Zophobas morio</name>
    <dbReference type="NCBI Taxonomy" id="2755281"/>
    <lineage>
        <taxon>Eukaryota</taxon>
        <taxon>Metazoa</taxon>
        <taxon>Ecdysozoa</taxon>
        <taxon>Arthropoda</taxon>
        <taxon>Hexapoda</taxon>
        <taxon>Insecta</taxon>
        <taxon>Pterygota</taxon>
        <taxon>Neoptera</taxon>
        <taxon>Endopterygota</taxon>
        <taxon>Coleoptera</taxon>
        <taxon>Polyphaga</taxon>
        <taxon>Cucujiformia</taxon>
        <taxon>Tenebrionidae</taxon>
        <taxon>Zophobas</taxon>
    </lineage>
</organism>
<evidence type="ECO:0000313" key="1">
    <source>
        <dbReference type="EMBL" id="KAJ3653563.1"/>
    </source>
</evidence>
<accession>A0AA38I9P1</accession>
<dbReference type="EMBL" id="JALNTZ010000004">
    <property type="protein sequence ID" value="KAJ3653563.1"/>
    <property type="molecule type" value="Genomic_DNA"/>
</dbReference>
<dbReference type="AlphaFoldDB" id="A0AA38I9P1"/>